<accession>A0AAE0KD36</accession>
<name>A0AAE0KD36_9PEZI</name>
<dbReference type="InterPro" id="IPR013087">
    <property type="entry name" value="Znf_C2H2_type"/>
</dbReference>
<dbReference type="Gene3D" id="3.30.160.60">
    <property type="entry name" value="Classic Zinc Finger"/>
    <property type="match status" value="1"/>
</dbReference>
<evidence type="ECO:0000256" key="1">
    <source>
        <dbReference type="PROSITE-ProRule" id="PRU00042"/>
    </source>
</evidence>
<dbReference type="InterPro" id="IPR036236">
    <property type="entry name" value="Znf_C2H2_sf"/>
</dbReference>
<gene>
    <name evidence="4" type="ORF">B0T24DRAFT_290896</name>
</gene>
<dbReference type="SUPFAM" id="SSF57667">
    <property type="entry name" value="beta-beta-alpha zinc fingers"/>
    <property type="match status" value="1"/>
</dbReference>
<dbReference type="PROSITE" id="PS00028">
    <property type="entry name" value="ZINC_FINGER_C2H2_1"/>
    <property type="match status" value="1"/>
</dbReference>
<dbReference type="Pfam" id="PF00096">
    <property type="entry name" value="zf-C2H2"/>
    <property type="match status" value="1"/>
</dbReference>
<feature type="region of interest" description="Disordered" evidence="2">
    <location>
        <begin position="167"/>
        <end position="200"/>
    </location>
</feature>
<keyword evidence="5" id="KW-1185">Reference proteome</keyword>
<evidence type="ECO:0000313" key="4">
    <source>
        <dbReference type="EMBL" id="KAK3374284.1"/>
    </source>
</evidence>
<dbReference type="PROSITE" id="PS50157">
    <property type="entry name" value="ZINC_FINGER_C2H2_2"/>
    <property type="match status" value="1"/>
</dbReference>
<dbReference type="EMBL" id="JAULSN010000004">
    <property type="protein sequence ID" value="KAK3374284.1"/>
    <property type="molecule type" value="Genomic_DNA"/>
</dbReference>
<keyword evidence="1" id="KW-0862">Zinc</keyword>
<evidence type="ECO:0000259" key="3">
    <source>
        <dbReference type="PROSITE" id="PS50157"/>
    </source>
</evidence>
<dbReference type="GO" id="GO:0008270">
    <property type="term" value="F:zinc ion binding"/>
    <property type="evidence" value="ECO:0007669"/>
    <property type="project" value="UniProtKB-KW"/>
</dbReference>
<keyword evidence="1" id="KW-0479">Metal-binding</keyword>
<sequence length="341" mass="37402">MADEEVLVNDFGLEWLEFLTNDDGFESLTPDPDDLDRPYLFEALLGGSGLSGQLQDVSFVSVPADLSLGSPPAALGQHFPPWTLDFSVNPGFVQTMQEPFGLVLMGDANSQTPSWREFTFTTSSSAGTENWGTSPEAPVFPGTPLAGSDLLLGIDFTQVIPDMASDTTGTPSWVGSMPTSSSGTENWNNSPGATLLPFTPPTALSSPCNLMDPNSGTVNLDRYRALAPRDPVSSSPPLPSEPSPRPQPRSRPKYLPRVQQGRCKKIPARELRKIKRPVKCAYCSLGSTYTRELKKHIRAKHKDIARELGMLEEFPCDLCARTFTRRDNLIRHLRSKHELAK</sequence>
<feature type="domain" description="C2H2-type" evidence="3">
    <location>
        <begin position="314"/>
        <end position="341"/>
    </location>
</feature>
<feature type="region of interest" description="Disordered" evidence="2">
    <location>
        <begin position="227"/>
        <end position="258"/>
    </location>
</feature>
<protein>
    <recommendedName>
        <fullName evidence="3">C2H2-type domain-containing protein</fullName>
    </recommendedName>
</protein>
<dbReference type="Proteomes" id="UP001287356">
    <property type="component" value="Unassembled WGS sequence"/>
</dbReference>
<proteinExistence type="predicted"/>
<feature type="compositionally biased region" description="Polar residues" evidence="2">
    <location>
        <begin position="167"/>
        <end position="192"/>
    </location>
</feature>
<reference evidence="4" key="1">
    <citation type="journal article" date="2023" name="Mol. Phylogenet. Evol.">
        <title>Genome-scale phylogeny and comparative genomics of the fungal order Sordariales.</title>
        <authorList>
            <person name="Hensen N."/>
            <person name="Bonometti L."/>
            <person name="Westerberg I."/>
            <person name="Brannstrom I.O."/>
            <person name="Guillou S."/>
            <person name="Cros-Aarteil S."/>
            <person name="Calhoun S."/>
            <person name="Haridas S."/>
            <person name="Kuo A."/>
            <person name="Mondo S."/>
            <person name="Pangilinan J."/>
            <person name="Riley R."/>
            <person name="LaButti K."/>
            <person name="Andreopoulos B."/>
            <person name="Lipzen A."/>
            <person name="Chen C."/>
            <person name="Yan M."/>
            <person name="Daum C."/>
            <person name="Ng V."/>
            <person name="Clum A."/>
            <person name="Steindorff A."/>
            <person name="Ohm R.A."/>
            <person name="Martin F."/>
            <person name="Silar P."/>
            <person name="Natvig D.O."/>
            <person name="Lalanne C."/>
            <person name="Gautier V."/>
            <person name="Ament-Velasquez S.L."/>
            <person name="Kruys A."/>
            <person name="Hutchinson M.I."/>
            <person name="Powell A.J."/>
            <person name="Barry K."/>
            <person name="Miller A.N."/>
            <person name="Grigoriev I.V."/>
            <person name="Debuchy R."/>
            <person name="Gladieux P."/>
            <person name="Hiltunen Thoren M."/>
            <person name="Johannesson H."/>
        </authorList>
    </citation>
    <scope>NUCLEOTIDE SEQUENCE</scope>
    <source>
        <strain evidence="4">CBS 958.72</strain>
    </source>
</reference>
<evidence type="ECO:0000256" key="2">
    <source>
        <dbReference type="SAM" id="MobiDB-lite"/>
    </source>
</evidence>
<evidence type="ECO:0000313" key="5">
    <source>
        <dbReference type="Proteomes" id="UP001287356"/>
    </source>
</evidence>
<dbReference type="SMART" id="SM00355">
    <property type="entry name" value="ZnF_C2H2"/>
    <property type="match status" value="2"/>
</dbReference>
<reference evidence="4" key="2">
    <citation type="submission" date="2023-06" db="EMBL/GenBank/DDBJ databases">
        <authorList>
            <consortium name="Lawrence Berkeley National Laboratory"/>
            <person name="Haridas S."/>
            <person name="Hensen N."/>
            <person name="Bonometti L."/>
            <person name="Westerberg I."/>
            <person name="Brannstrom I.O."/>
            <person name="Guillou S."/>
            <person name="Cros-Aarteil S."/>
            <person name="Calhoun S."/>
            <person name="Kuo A."/>
            <person name="Mondo S."/>
            <person name="Pangilinan J."/>
            <person name="Riley R."/>
            <person name="Labutti K."/>
            <person name="Andreopoulos B."/>
            <person name="Lipzen A."/>
            <person name="Chen C."/>
            <person name="Yanf M."/>
            <person name="Daum C."/>
            <person name="Ng V."/>
            <person name="Clum A."/>
            <person name="Steindorff A."/>
            <person name="Ohm R."/>
            <person name="Martin F."/>
            <person name="Silar P."/>
            <person name="Natvig D."/>
            <person name="Lalanne C."/>
            <person name="Gautier V."/>
            <person name="Ament-Velasquez S.L."/>
            <person name="Kruys A."/>
            <person name="Hutchinson M.I."/>
            <person name="Powell A.J."/>
            <person name="Barry K."/>
            <person name="Miller A.N."/>
            <person name="Grigoriev I.V."/>
            <person name="Debuchy R."/>
            <person name="Gladieux P."/>
            <person name="Thoren M.H."/>
            <person name="Johannesson H."/>
        </authorList>
    </citation>
    <scope>NUCLEOTIDE SEQUENCE</scope>
    <source>
        <strain evidence="4">CBS 958.72</strain>
    </source>
</reference>
<feature type="compositionally biased region" description="Pro residues" evidence="2">
    <location>
        <begin position="234"/>
        <end position="247"/>
    </location>
</feature>
<organism evidence="4 5">
    <name type="scientific">Lasiosphaeria ovina</name>
    <dbReference type="NCBI Taxonomy" id="92902"/>
    <lineage>
        <taxon>Eukaryota</taxon>
        <taxon>Fungi</taxon>
        <taxon>Dikarya</taxon>
        <taxon>Ascomycota</taxon>
        <taxon>Pezizomycotina</taxon>
        <taxon>Sordariomycetes</taxon>
        <taxon>Sordariomycetidae</taxon>
        <taxon>Sordariales</taxon>
        <taxon>Lasiosphaeriaceae</taxon>
        <taxon>Lasiosphaeria</taxon>
    </lineage>
</organism>
<comment type="caution">
    <text evidence="4">The sequence shown here is derived from an EMBL/GenBank/DDBJ whole genome shotgun (WGS) entry which is preliminary data.</text>
</comment>
<keyword evidence="1" id="KW-0863">Zinc-finger</keyword>
<dbReference type="AlphaFoldDB" id="A0AAE0KD36"/>